<organism evidence="3 4">
    <name type="scientific">Thauera sinica</name>
    <dbReference type="NCBI Taxonomy" id="2665146"/>
    <lineage>
        <taxon>Bacteria</taxon>
        <taxon>Pseudomonadati</taxon>
        <taxon>Pseudomonadota</taxon>
        <taxon>Betaproteobacteria</taxon>
        <taxon>Rhodocyclales</taxon>
        <taxon>Zoogloeaceae</taxon>
        <taxon>Thauera</taxon>
    </lineage>
</organism>
<proteinExistence type="inferred from homology"/>
<accession>A0ABW1AXW9</accession>
<dbReference type="GO" id="GO:0047936">
    <property type="term" value="F:glucose 1-dehydrogenase [NAD(P)+] activity"/>
    <property type="evidence" value="ECO:0007669"/>
    <property type="project" value="UniProtKB-EC"/>
</dbReference>
<name>A0ABW1AXW9_9RHOO</name>
<dbReference type="SUPFAM" id="SSF51735">
    <property type="entry name" value="NAD(P)-binding Rossmann-fold domains"/>
    <property type="match status" value="1"/>
</dbReference>
<protein>
    <submittedName>
        <fullName evidence="3">Glucose 1-dehydrogenase</fullName>
        <ecNumber evidence="3">1.1.1.47</ecNumber>
    </submittedName>
</protein>
<dbReference type="Pfam" id="PF13561">
    <property type="entry name" value="adh_short_C2"/>
    <property type="match status" value="1"/>
</dbReference>
<dbReference type="EMBL" id="JBHSOG010000101">
    <property type="protein sequence ID" value="MFC5771899.1"/>
    <property type="molecule type" value="Genomic_DNA"/>
</dbReference>
<evidence type="ECO:0000313" key="4">
    <source>
        <dbReference type="Proteomes" id="UP001595974"/>
    </source>
</evidence>
<dbReference type="NCBIfam" id="NF005559">
    <property type="entry name" value="PRK07231.1"/>
    <property type="match status" value="1"/>
</dbReference>
<dbReference type="PRINTS" id="PR00081">
    <property type="entry name" value="GDHRDH"/>
</dbReference>
<dbReference type="InterPro" id="IPR020904">
    <property type="entry name" value="Sc_DH/Rdtase_CS"/>
</dbReference>
<reference evidence="4" key="1">
    <citation type="journal article" date="2019" name="Int. J. Syst. Evol. Microbiol.">
        <title>The Global Catalogue of Microorganisms (GCM) 10K type strain sequencing project: providing services to taxonomists for standard genome sequencing and annotation.</title>
        <authorList>
            <consortium name="The Broad Institute Genomics Platform"/>
            <consortium name="The Broad Institute Genome Sequencing Center for Infectious Disease"/>
            <person name="Wu L."/>
            <person name="Ma J."/>
        </authorList>
    </citation>
    <scope>NUCLEOTIDE SEQUENCE [LARGE SCALE GENOMIC DNA]</scope>
    <source>
        <strain evidence="4">SHR3</strain>
    </source>
</reference>
<dbReference type="InterPro" id="IPR002347">
    <property type="entry name" value="SDR_fam"/>
</dbReference>
<evidence type="ECO:0000256" key="1">
    <source>
        <dbReference type="ARBA" id="ARBA00006484"/>
    </source>
</evidence>
<dbReference type="RefSeq" id="WP_096449785.1">
    <property type="nucleotide sequence ID" value="NZ_JBHSOG010000101.1"/>
</dbReference>
<dbReference type="PROSITE" id="PS00061">
    <property type="entry name" value="ADH_SHORT"/>
    <property type="match status" value="1"/>
</dbReference>
<dbReference type="PANTHER" id="PTHR24321:SF15">
    <property type="entry name" value="OXIDOREDUCTASE UCPA"/>
    <property type="match status" value="1"/>
</dbReference>
<evidence type="ECO:0000313" key="3">
    <source>
        <dbReference type="EMBL" id="MFC5771899.1"/>
    </source>
</evidence>
<sequence>MKRVEGKIALVTGAANGLGRATAAVLAREGALVLLTDIDDAGGEAAAEGIRAAGGKARYCHHDASSPDDWASVLARLDEAHGRLDILVNNAGGGTYNDIETVSLEQWRRIMAINLDATFIGTQSAIRWMKNTGGGNIINVSSVAAFSAAPNLAAYCAAKAGINMLSKSAAVYCGQKGYNIRINVVHPGLIETRSGVEMARLATGAARDEDAIAMFTALHPIGRIGQPDDIANGILYLASDESRFVTASSLIIDGGFTAV</sequence>
<dbReference type="Gene3D" id="3.40.50.720">
    <property type="entry name" value="NAD(P)-binding Rossmann-like Domain"/>
    <property type="match status" value="1"/>
</dbReference>
<dbReference type="InterPro" id="IPR036291">
    <property type="entry name" value="NAD(P)-bd_dom_sf"/>
</dbReference>
<keyword evidence="4" id="KW-1185">Reference proteome</keyword>
<dbReference type="EC" id="1.1.1.47" evidence="3"/>
<keyword evidence="2 3" id="KW-0560">Oxidoreductase</keyword>
<dbReference type="Proteomes" id="UP001595974">
    <property type="component" value="Unassembled WGS sequence"/>
</dbReference>
<dbReference type="PRINTS" id="PR00080">
    <property type="entry name" value="SDRFAMILY"/>
</dbReference>
<gene>
    <name evidence="3" type="ORF">ACFPTN_21170</name>
</gene>
<comment type="similarity">
    <text evidence="1">Belongs to the short-chain dehydrogenases/reductases (SDR) family.</text>
</comment>
<comment type="caution">
    <text evidence="3">The sequence shown here is derived from an EMBL/GenBank/DDBJ whole genome shotgun (WGS) entry which is preliminary data.</text>
</comment>
<evidence type="ECO:0000256" key="2">
    <source>
        <dbReference type="ARBA" id="ARBA00023002"/>
    </source>
</evidence>
<dbReference type="PANTHER" id="PTHR24321">
    <property type="entry name" value="DEHYDROGENASES, SHORT CHAIN"/>
    <property type="match status" value="1"/>
</dbReference>